<dbReference type="NCBIfam" id="NF045532">
    <property type="entry name" value="T4SS_lpg0008"/>
    <property type="match status" value="1"/>
</dbReference>
<evidence type="ECO:0000313" key="5">
    <source>
        <dbReference type="Proteomes" id="UP000287374"/>
    </source>
</evidence>
<name>A0A317U1D6_9GAMM</name>
<protein>
    <submittedName>
        <fullName evidence="2">Uncharacterized protein</fullName>
    </submittedName>
</protein>
<proteinExistence type="predicted"/>
<sequence>MAFTRIDLTALKNPYEHLSDGDALAKNAKELNALSAKEQVSLATKIIAACPDSKFKQYGHQIKSLESLATSEETFHSVITEAYQVRQRITSLLDPRNKAPHTLFSGKEFNPASFHRFSTLAEQVLESNESAIAERVALCAPEHERSQIAHNISIAFPKHILEVKTQIAFMLRRNIERLLLGNNPEKFFTSRDFNKETCKMFVNMFRTLLNGHEATIGEKLGALESQAQASIKRNLELLHTEAFDETNPFKLIADSMSAKESTEHEKNKSQATNPNSLFKSSLNMSSRTIQNKEELESSSDADEKELSYFNEEEDAHDGSPTNTWF</sequence>
<reference evidence="2 4" key="1">
    <citation type="submission" date="2018-05" db="EMBL/GenBank/DDBJ databases">
        <title>Legionella qingyii sp.nov., whole genome shotgun sequence.</title>
        <authorList>
            <person name="Wu H."/>
            <person name="Zhu Q."/>
            <person name="Hu C."/>
        </authorList>
    </citation>
    <scope>NUCLEOTIDE SEQUENCE [LARGE SCALE GENOMIC DNA]</scope>
    <source>
        <strain evidence="2 4">HEB18</strain>
    </source>
</reference>
<evidence type="ECO:0000313" key="3">
    <source>
        <dbReference type="EMBL" id="RUR23071.1"/>
    </source>
</evidence>
<dbReference type="EMBL" id="RZGX01000009">
    <property type="protein sequence ID" value="RUR23071.1"/>
    <property type="molecule type" value="Genomic_DNA"/>
</dbReference>
<dbReference type="EMBL" id="QHJG01000014">
    <property type="protein sequence ID" value="PWY55834.1"/>
    <property type="molecule type" value="Genomic_DNA"/>
</dbReference>
<evidence type="ECO:0000313" key="4">
    <source>
        <dbReference type="Proteomes" id="UP000247152"/>
    </source>
</evidence>
<comment type="caution">
    <text evidence="2">The sequence shown here is derived from an EMBL/GenBank/DDBJ whole genome shotgun (WGS) entry which is preliminary data.</text>
</comment>
<organism evidence="2 4">
    <name type="scientific">Legionella qingyii</name>
    <dbReference type="NCBI Taxonomy" id="2184757"/>
    <lineage>
        <taxon>Bacteria</taxon>
        <taxon>Pseudomonadati</taxon>
        <taxon>Pseudomonadota</taxon>
        <taxon>Gammaproteobacteria</taxon>
        <taxon>Legionellales</taxon>
        <taxon>Legionellaceae</taxon>
        <taxon>Legionella</taxon>
    </lineage>
</organism>
<evidence type="ECO:0000256" key="1">
    <source>
        <dbReference type="SAM" id="MobiDB-lite"/>
    </source>
</evidence>
<evidence type="ECO:0000313" key="2">
    <source>
        <dbReference type="EMBL" id="PWY55834.1"/>
    </source>
</evidence>
<feature type="region of interest" description="Disordered" evidence="1">
    <location>
        <begin position="257"/>
        <end position="325"/>
    </location>
</feature>
<dbReference type="AlphaFoldDB" id="A0A317U1D6"/>
<dbReference type="Proteomes" id="UP000247152">
    <property type="component" value="Unassembled WGS sequence"/>
</dbReference>
<dbReference type="OrthoDB" id="5652954at2"/>
<dbReference type="Proteomes" id="UP000287374">
    <property type="component" value="Unassembled WGS sequence"/>
</dbReference>
<feature type="compositionally biased region" description="Polar residues" evidence="1">
    <location>
        <begin position="269"/>
        <end position="289"/>
    </location>
</feature>
<gene>
    <name evidence="2" type="ORF">DGG96_09975</name>
    <name evidence="3" type="ORF">ELY20_07995</name>
</gene>
<reference evidence="3 5" key="2">
    <citation type="submission" date="2018-12" db="EMBL/GenBank/DDBJ databases">
        <title>Legionella sp,whole genome shotgun sequence.</title>
        <authorList>
            <person name="Wu H."/>
        </authorList>
    </citation>
    <scope>NUCLEOTIDE SEQUENCE [LARGE SCALE GENOMIC DNA]</scope>
    <source>
        <strain evidence="3">Km489</strain>
        <strain evidence="5">km489</strain>
    </source>
</reference>
<accession>A0A317U1D6</accession>
<dbReference type="RefSeq" id="WP_110142527.1">
    <property type="nucleotide sequence ID" value="NZ_QHJG01000014.1"/>
</dbReference>
<keyword evidence="5" id="KW-1185">Reference proteome</keyword>